<dbReference type="RefSeq" id="WP_267675788.1">
    <property type="nucleotide sequence ID" value="NZ_CP113088.1"/>
</dbReference>
<evidence type="ECO:0000313" key="2">
    <source>
        <dbReference type="Proteomes" id="UP001164705"/>
    </source>
</evidence>
<keyword evidence="2" id="KW-1185">Reference proteome</keyword>
<gene>
    <name evidence="1" type="ORF">N7U66_13570</name>
</gene>
<reference evidence="1" key="1">
    <citation type="submission" date="2022-11" db="EMBL/GenBank/DDBJ databases">
        <title>Lacinutrix neustonica HL-RS19T sp. nov., isolated from the surface microlayer sample of brackish Lake Shihwa.</title>
        <authorList>
            <person name="Choi J.Y."/>
            <person name="Hwang C.Y."/>
        </authorList>
    </citation>
    <scope>NUCLEOTIDE SEQUENCE</scope>
    <source>
        <strain evidence="1">HL-RS19</strain>
    </source>
</reference>
<dbReference type="AlphaFoldDB" id="A0A9E8SD04"/>
<name>A0A9E8SD04_9FLAO</name>
<proteinExistence type="predicted"/>
<organism evidence="1 2">
    <name type="scientific">Lacinutrix neustonica</name>
    <dbReference type="NCBI Taxonomy" id="2980107"/>
    <lineage>
        <taxon>Bacteria</taxon>
        <taxon>Pseudomonadati</taxon>
        <taxon>Bacteroidota</taxon>
        <taxon>Flavobacteriia</taxon>
        <taxon>Flavobacteriales</taxon>
        <taxon>Flavobacteriaceae</taxon>
        <taxon>Lacinutrix</taxon>
    </lineage>
</organism>
<accession>A0A9E8SD04</accession>
<dbReference type="EMBL" id="CP113088">
    <property type="protein sequence ID" value="WAC01172.1"/>
    <property type="molecule type" value="Genomic_DNA"/>
</dbReference>
<dbReference type="Proteomes" id="UP001164705">
    <property type="component" value="Chromosome"/>
</dbReference>
<evidence type="ECO:0000313" key="1">
    <source>
        <dbReference type="EMBL" id="WAC01172.1"/>
    </source>
</evidence>
<protein>
    <submittedName>
        <fullName evidence="1">TraB/GumN family protein</fullName>
    </submittedName>
</protein>
<sequence length="569" mass="65082">MIRKQSVFAGVGAAHLPGKQGMLNALREKGYTVKPLTSNQTQNGQKAKQNIEDFIAAPVMETHTTADGFISLKSFTPLREFYYNGQKFTVSPNMTNGAYLTINRFNLYDYLPNEKAISLERLEHFLFEDIPGDIISKEKISSPFPGLSVLNKTKKGDYQKYHIYKTPLEVIVIKFGGPKNYVLDQEKAVFSSIEFKTTTDRIATFNSSYGKYSVAFPSFNTQDNMLNAGNKHIQGVAGDDYYFLSEAVSQDISYIEEDAFEAKYIIDNVYKNLKIETGISGAFNNSNYKSYESHAQLEATPSKSIHLKSIVKDGSYYLLGYIGADKTKADTYFRSFQFNSINYTTFETTVDTSLHFSVLTNTKPLFSASYGYEQQKKKHYDAESKQTSYYSKANEQIFVTRMKFHDLQMYKSIDSLWEEIEPSKSPYVHEHQMQRLKLTNQKKTKAHDGYTFSYTLTDSLSAKAIRVKHIQKKGVLFTIKSLSDTVAKPSTFVTNFYNTFKPVDTLMGTSILNDKTTRFFGALKRDDSIVMDAYNLIKFNKTHTYKLIDFIQNFEFPRKQTKDKTPFHS</sequence>
<dbReference type="InterPro" id="IPR002816">
    <property type="entry name" value="TraB/PrgY/GumN_fam"/>
</dbReference>
<dbReference type="KEGG" id="lnu:N7U66_13570"/>
<dbReference type="Pfam" id="PF01963">
    <property type="entry name" value="TraB_PrgY_gumN"/>
    <property type="match status" value="1"/>
</dbReference>